<comment type="caution">
    <text evidence="1">The sequence shown here is derived from an EMBL/GenBank/DDBJ whole genome shotgun (WGS) entry which is preliminary data.</text>
</comment>
<dbReference type="Proteomes" id="UP001138708">
    <property type="component" value="Unassembled WGS sequence"/>
</dbReference>
<protein>
    <submittedName>
        <fullName evidence="1">Uncharacterized protein</fullName>
    </submittedName>
</protein>
<evidence type="ECO:0000313" key="2">
    <source>
        <dbReference type="Proteomes" id="UP001138708"/>
    </source>
</evidence>
<gene>
    <name evidence="1" type="ORF">GXW75_11535</name>
</gene>
<dbReference type="AlphaFoldDB" id="A0A9X9WHS2"/>
<dbReference type="EMBL" id="JAAEDK010000022">
    <property type="protein sequence ID" value="MBR0659882.1"/>
    <property type="molecule type" value="Genomic_DNA"/>
</dbReference>
<sequence>MGLLILLLFPCNEASAQPRRTLLDAGASGKVEAVPQGRGEALRLVRGNRTLWEARDQRFAAFRNGAAIPLGNGGQAIGITGWTGGAYCCWTLHLFRRTPQGVAHVASLPLGKREPDVIRLAVPGGPAVQVADAAFDFWEAPASLATDLHPTVPFRWTGQALEPDVAAMRRPIAAALGTACIEMAAPADMPPPERRVATYPDTEAAIADLGGREWSRGPGATGPHPGVEAARLATCLIYSGQAAEARRLLRTVWPEGVPGLAETERQITARLACSPFVAAVRAANPNGAPYVGGRCTPNSPAQTALYALNWR</sequence>
<proteinExistence type="predicted"/>
<accession>A0A9X9WHS2</accession>
<reference evidence="1" key="1">
    <citation type="submission" date="2020-01" db="EMBL/GenBank/DDBJ databases">
        <authorList>
            <person name="Rat A."/>
        </authorList>
    </citation>
    <scope>NUCLEOTIDE SEQUENCE</scope>
    <source>
        <strain evidence="1">LMG 31161</strain>
    </source>
</reference>
<reference evidence="1" key="2">
    <citation type="journal article" date="2021" name="Syst. Appl. Microbiol.">
        <title>Roseomonas hellenica sp. nov., isolated from roots of wild-growing Alkanna tinctoria.</title>
        <authorList>
            <person name="Rat A."/>
            <person name="Naranjo H.D."/>
            <person name="Lebbe L."/>
            <person name="Cnockaert M."/>
            <person name="Krigas N."/>
            <person name="Grigoriadou K."/>
            <person name="Maloupa E."/>
            <person name="Willems A."/>
        </authorList>
    </citation>
    <scope>NUCLEOTIDE SEQUENCE</scope>
    <source>
        <strain evidence="1">LMG 31161</strain>
    </source>
</reference>
<dbReference type="RefSeq" id="WP_168038507.1">
    <property type="nucleotide sequence ID" value="NZ_JAAEDK010000022.1"/>
</dbReference>
<name>A0A9X9WHS2_9PROT</name>
<organism evidence="1 2">
    <name type="scientific">Neoroseomonas oryzicola</name>
    <dbReference type="NCBI Taxonomy" id="535904"/>
    <lineage>
        <taxon>Bacteria</taxon>
        <taxon>Pseudomonadati</taxon>
        <taxon>Pseudomonadota</taxon>
        <taxon>Alphaproteobacteria</taxon>
        <taxon>Acetobacterales</taxon>
        <taxon>Acetobacteraceae</taxon>
        <taxon>Neoroseomonas</taxon>
    </lineage>
</organism>
<evidence type="ECO:0000313" key="1">
    <source>
        <dbReference type="EMBL" id="MBR0659882.1"/>
    </source>
</evidence>